<dbReference type="Gene3D" id="3.30.530.20">
    <property type="match status" value="1"/>
</dbReference>
<reference evidence="1" key="1">
    <citation type="submission" date="2021-01" db="EMBL/GenBank/DDBJ databases">
        <title>YIM 132084 draft genome.</title>
        <authorList>
            <person name="An D."/>
        </authorList>
    </citation>
    <scope>NUCLEOTIDE SEQUENCE</scope>
    <source>
        <strain evidence="1">YIM 132084</strain>
    </source>
</reference>
<sequence>MTDSRTEPSASTTGLTRDAGWELGVRRTAAVPPETAWDHLVGRGGPTWLGVTPVPTAVGAGYRAADGTTGRIRSCSPGRRIRLTWRPAGWTHDSVLQLTVLPAAGGATIALHQEHLADAGERNELLAHWTTVVEGLVAELQQSV</sequence>
<comment type="caution">
    <text evidence="1">The sequence shown here is derived from an EMBL/GenBank/DDBJ whole genome shotgun (WGS) entry which is preliminary data.</text>
</comment>
<dbReference type="EMBL" id="JAERWK010000008">
    <property type="protein sequence ID" value="MBM9467038.1"/>
    <property type="molecule type" value="Genomic_DNA"/>
</dbReference>
<proteinExistence type="predicted"/>
<name>A0A938YCD6_9ACTN</name>
<dbReference type="AlphaFoldDB" id="A0A938YCD6"/>
<organism evidence="1 2">
    <name type="scientific">Nakamurella leprariae</name>
    <dbReference type="NCBI Taxonomy" id="2803911"/>
    <lineage>
        <taxon>Bacteria</taxon>
        <taxon>Bacillati</taxon>
        <taxon>Actinomycetota</taxon>
        <taxon>Actinomycetes</taxon>
        <taxon>Nakamurellales</taxon>
        <taxon>Nakamurellaceae</taxon>
        <taxon>Nakamurella</taxon>
    </lineage>
</organism>
<accession>A0A938YCD6</accession>
<dbReference type="InterPro" id="IPR023393">
    <property type="entry name" value="START-like_dom_sf"/>
</dbReference>
<protein>
    <submittedName>
        <fullName evidence="1">SRPBCC domain-containing protein</fullName>
    </submittedName>
</protein>
<keyword evidence="2" id="KW-1185">Reference proteome</keyword>
<dbReference type="RefSeq" id="WP_205259961.1">
    <property type="nucleotide sequence ID" value="NZ_JAERWK010000008.1"/>
</dbReference>
<gene>
    <name evidence="1" type="ORF">JL106_07035</name>
</gene>
<dbReference type="Proteomes" id="UP000663792">
    <property type="component" value="Unassembled WGS sequence"/>
</dbReference>
<evidence type="ECO:0000313" key="2">
    <source>
        <dbReference type="Proteomes" id="UP000663792"/>
    </source>
</evidence>
<dbReference type="SUPFAM" id="SSF55961">
    <property type="entry name" value="Bet v1-like"/>
    <property type="match status" value="1"/>
</dbReference>
<evidence type="ECO:0000313" key="1">
    <source>
        <dbReference type="EMBL" id="MBM9467038.1"/>
    </source>
</evidence>